<evidence type="ECO:0008006" key="4">
    <source>
        <dbReference type="Google" id="ProtNLM"/>
    </source>
</evidence>
<feature type="compositionally biased region" description="Acidic residues" evidence="1">
    <location>
        <begin position="31"/>
        <end position="44"/>
    </location>
</feature>
<dbReference type="Proteomes" id="UP000199600">
    <property type="component" value="Unassembled WGS sequence"/>
</dbReference>
<gene>
    <name evidence="2" type="ORF">PROAA_3710001</name>
</gene>
<feature type="region of interest" description="Disordered" evidence="1">
    <location>
        <begin position="1"/>
        <end position="44"/>
    </location>
</feature>
<evidence type="ECO:0000313" key="2">
    <source>
        <dbReference type="EMBL" id="SBT10069.1"/>
    </source>
</evidence>
<proteinExistence type="predicted"/>
<evidence type="ECO:0000313" key="3">
    <source>
        <dbReference type="Proteomes" id="UP000199600"/>
    </source>
</evidence>
<dbReference type="AlphaFoldDB" id="A0A1A8XYP4"/>
<name>A0A1A8XYP4_9RHOO</name>
<protein>
    <recommendedName>
        <fullName evidence="4">Chaperone protein DnaK</fullName>
    </recommendedName>
</protein>
<evidence type="ECO:0000256" key="1">
    <source>
        <dbReference type="SAM" id="MobiDB-lite"/>
    </source>
</evidence>
<accession>A0A1A8XYP4</accession>
<keyword evidence="3" id="KW-1185">Reference proteome</keyword>
<sequence>MYAKQQAESGATEGATAGGPDSGGTKKDDGDVVDAEFTEVNDKK</sequence>
<dbReference type="EMBL" id="FLQY01000303">
    <property type="protein sequence ID" value="SBT10069.1"/>
    <property type="molecule type" value="Genomic_DNA"/>
</dbReference>
<reference evidence="2 3" key="1">
    <citation type="submission" date="2016-06" db="EMBL/GenBank/DDBJ databases">
        <authorList>
            <person name="Kjaerup R.B."/>
            <person name="Dalgaard T.S."/>
            <person name="Juul-Madsen H.R."/>
        </authorList>
    </citation>
    <scope>NUCLEOTIDE SEQUENCE [LARGE SCALE GENOMIC DNA]</scope>
    <source>
        <strain evidence="2">2</strain>
    </source>
</reference>
<organism evidence="2 3">
    <name type="scientific">Candidatus Propionivibrio aalborgensis</name>
    <dbReference type="NCBI Taxonomy" id="1860101"/>
    <lineage>
        <taxon>Bacteria</taxon>
        <taxon>Pseudomonadati</taxon>
        <taxon>Pseudomonadota</taxon>
        <taxon>Betaproteobacteria</taxon>
        <taxon>Rhodocyclales</taxon>
        <taxon>Rhodocyclaceae</taxon>
        <taxon>Propionivibrio</taxon>
    </lineage>
</organism>